<evidence type="ECO:0008006" key="4">
    <source>
        <dbReference type="Google" id="ProtNLM"/>
    </source>
</evidence>
<protein>
    <recommendedName>
        <fullName evidence="4">Transcriptional regulator</fullName>
    </recommendedName>
</protein>
<dbReference type="Proteomes" id="UP000199161">
    <property type="component" value="Unassembled WGS sequence"/>
</dbReference>
<gene>
    <name evidence="2" type="ORF">SAMN05444422_105173</name>
</gene>
<proteinExistence type="predicted"/>
<evidence type="ECO:0000313" key="2">
    <source>
        <dbReference type="EMBL" id="SFC18506.1"/>
    </source>
</evidence>
<sequence>MSLDRERDPERVVRRWNRAFTALAAEPRRQLVDALMDVSDEESVPLPEAAVNPRLSVDHDYLQVQLRHTHLPMLESEDYVRWEGRPFRASRGSRFEEIAVVFDSLYANAGAIPEQLVDGYRRLERQRDDEPDTGDRGDSASVND</sequence>
<keyword evidence="3" id="KW-1185">Reference proteome</keyword>
<evidence type="ECO:0000313" key="3">
    <source>
        <dbReference type="Proteomes" id="UP000199161"/>
    </source>
</evidence>
<dbReference type="OrthoDB" id="247722at2157"/>
<dbReference type="AlphaFoldDB" id="A0A1I1H425"/>
<name>A0A1I1H425_NATHA</name>
<evidence type="ECO:0000256" key="1">
    <source>
        <dbReference type="SAM" id="MobiDB-lite"/>
    </source>
</evidence>
<feature type="compositionally biased region" description="Basic and acidic residues" evidence="1">
    <location>
        <begin position="120"/>
        <end position="138"/>
    </location>
</feature>
<reference evidence="3" key="1">
    <citation type="submission" date="2016-10" db="EMBL/GenBank/DDBJ databases">
        <authorList>
            <person name="Varghese N."/>
            <person name="Submissions S."/>
        </authorList>
    </citation>
    <scope>NUCLEOTIDE SEQUENCE [LARGE SCALE GENOMIC DNA]</scope>
    <source>
        <strain evidence="3">DSM 13078</strain>
    </source>
</reference>
<accession>A0A1I1H425</accession>
<organism evidence="2 3">
    <name type="scientific">Natronobacterium haloterrestre</name>
    <name type="common">Halobiforma haloterrestris</name>
    <dbReference type="NCBI Taxonomy" id="148448"/>
    <lineage>
        <taxon>Archaea</taxon>
        <taxon>Methanobacteriati</taxon>
        <taxon>Methanobacteriota</taxon>
        <taxon>Stenosarchaea group</taxon>
        <taxon>Halobacteria</taxon>
        <taxon>Halobacteriales</taxon>
        <taxon>Natrialbaceae</taxon>
        <taxon>Natronobacterium</taxon>
    </lineage>
</organism>
<feature type="region of interest" description="Disordered" evidence="1">
    <location>
        <begin position="120"/>
        <end position="144"/>
    </location>
</feature>
<dbReference type="RefSeq" id="WP_089788176.1">
    <property type="nucleotide sequence ID" value="NZ_FOKW01000005.1"/>
</dbReference>
<dbReference type="EMBL" id="FOKW01000005">
    <property type="protein sequence ID" value="SFC18506.1"/>
    <property type="molecule type" value="Genomic_DNA"/>
</dbReference>